<dbReference type="OrthoDB" id="428346at2759"/>
<dbReference type="Proteomes" id="UP000673691">
    <property type="component" value="Unassembled WGS sequence"/>
</dbReference>
<accession>A0A8H7ZV74</accession>
<proteinExistence type="predicted"/>
<protein>
    <submittedName>
        <fullName evidence="2">Uncharacterized protein</fullName>
    </submittedName>
</protein>
<dbReference type="AlphaFoldDB" id="A0A8H7ZV74"/>
<feature type="region of interest" description="Disordered" evidence="1">
    <location>
        <begin position="144"/>
        <end position="182"/>
    </location>
</feature>
<comment type="caution">
    <text evidence="2">The sequence shown here is derived from an EMBL/GenBank/DDBJ whole genome shotgun (WGS) entry which is preliminary data.</text>
</comment>
<feature type="non-terminal residue" evidence="2">
    <location>
        <position position="387"/>
    </location>
</feature>
<evidence type="ECO:0000256" key="1">
    <source>
        <dbReference type="SAM" id="MobiDB-lite"/>
    </source>
</evidence>
<feature type="compositionally biased region" description="Basic and acidic residues" evidence="1">
    <location>
        <begin position="144"/>
        <end position="155"/>
    </location>
</feature>
<evidence type="ECO:0000313" key="2">
    <source>
        <dbReference type="EMBL" id="KAG5459782.1"/>
    </source>
</evidence>
<feature type="region of interest" description="Disordered" evidence="1">
    <location>
        <begin position="98"/>
        <end position="124"/>
    </location>
</feature>
<evidence type="ECO:0000313" key="3">
    <source>
        <dbReference type="Proteomes" id="UP000673691"/>
    </source>
</evidence>
<organism evidence="2 3">
    <name type="scientific">Olpidium bornovanus</name>
    <dbReference type="NCBI Taxonomy" id="278681"/>
    <lineage>
        <taxon>Eukaryota</taxon>
        <taxon>Fungi</taxon>
        <taxon>Fungi incertae sedis</taxon>
        <taxon>Olpidiomycota</taxon>
        <taxon>Olpidiomycotina</taxon>
        <taxon>Olpidiomycetes</taxon>
        <taxon>Olpidiales</taxon>
        <taxon>Olpidiaceae</taxon>
        <taxon>Olpidium</taxon>
    </lineage>
</organism>
<dbReference type="EMBL" id="JAEFCI010006308">
    <property type="protein sequence ID" value="KAG5459782.1"/>
    <property type="molecule type" value="Genomic_DNA"/>
</dbReference>
<keyword evidence="3" id="KW-1185">Reference proteome</keyword>
<reference evidence="2 3" key="1">
    <citation type="journal article" name="Sci. Rep.">
        <title>Genome-scale phylogenetic analyses confirm Olpidium as the closest living zoosporic fungus to the non-flagellated, terrestrial fungi.</title>
        <authorList>
            <person name="Chang Y."/>
            <person name="Rochon D."/>
            <person name="Sekimoto S."/>
            <person name="Wang Y."/>
            <person name="Chovatia M."/>
            <person name="Sandor L."/>
            <person name="Salamov A."/>
            <person name="Grigoriev I.V."/>
            <person name="Stajich J.E."/>
            <person name="Spatafora J.W."/>
        </authorList>
    </citation>
    <scope>NUCLEOTIDE SEQUENCE [LARGE SCALE GENOMIC DNA]</scope>
    <source>
        <strain evidence="2">S191</strain>
    </source>
</reference>
<sequence>MAAAAAAAFAPAHRAPRLLGNVPAPASLRRLLFWLVNFTLALSLLYSGCLHSSPPAGDLGDRDPRPGGECTDAPSCSPVTADSIRSAQLLDGAGRRSTVLTASEDVGRGGAVPTKSEESGESEAVARNYADPFQLRLGGAGWDAEVRGRDKDDGTGVRNDAPDGGARVKNTAGPPSGRIGRDEGEVNVAGIAETGDWNVSEKSTSAAAAAQVSKPTVRGEVGYSVTHEIPSRLPRRFALNLPPRHWSYNALLGSLSEDDRELLDQFRKDYKGKSPFDDLTCGSWQRAYAASHEAAMDGQNGHARTAAYICRRGTNCGGLADRLLGMASVFVFSLLERRAFLAKWDFPLPIEALFEPAAVDWSLRAAGFDRAGKLDRERAFSEGRGQD</sequence>
<feature type="region of interest" description="Disordered" evidence="1">
    <location>
        <begin position="57"/>
        <end position="79"/>
    </location>
</feature>
<gene>
    <name evidence="2" type="ORF">BJ554DRAFT_8261</name>
</gene>
<name>A0A8H7ZV74_9FUNG</name>